<accession>A0A1F2P5U6</accession>
<evidence type="ECO:0000256" key="4">
    <source>
        <dbReference type="ARBA" id="ARBA00022840"/>
    </source>
</evidence>
<dbReference type="PANTHER" id="PTHR39648:SF1">
    <property type="entry name" value="6-HYDROXYMETHYL-7,8-DIHYDROPTERIN PYROPHOSPHOKINASE"/>
    <property type="match status" value="1"/>
</dbReference>
<comment type="similarity">
    <text evidence="5">Belongs to the archaeal 6-HMPDK family.</text>
</comment>
<evidence type="ECO:0000256" key="3">
    <source>
        <dbReference type="ARBA" id="ARBA00022777"/>
    </source>
</evidence>
<protein>
    <recommendedName>
        <fullName evidence="5">6-hydroxymethyl-7,8-dihydropterin pyrophosphokinase</fullName>
        <shortName evidence="5">HPPK</shortName>
        <ecNumber evidence="5">2.7.6.3</ecNumber>
    </recommendedName>
    <alternativeName>
        <fullName evidence="5">2-amino-4-hydroxy-6-hydroxymethyldihydropteridine pyrophosphokinase</fullName>
    </alternativeName>
    <alternativeName>
        <fullName evidence="5">6-hydroxymethyl-7,8-dihydropterin diphosphokinase</fullName>
        <shortName evidence="5">6-HMPDK</shortName>
    </alternativeName>
    <alternativeName>
        <fullName evidence="5">7,8-dihydro-6-hydroxymethylpterin diphosphokinase</fullName>
    </alternativeName>
    <alternativeName>
        <fullName evidence="5">7,8-dihydro-6-hydroxymethylpterin pyrophosphokinase</fullName>
        <shortName evidence="5">PPPK</shortName>
    </alternativeName>
</protein>
<dbReference type="HAMAP" id="MF_02131">
    <property type="entry name" value="HMPDK_arch"/>
    <property type="match status" value="1"/>
</dbReference>
<evidence type="ECO:0000256" key="1">
    <source>
        <dbReference type="ARBA" id="ARBA00022679"/>
    </source>
</evidence>
<gene>
    <name evidence="5" type="primary">mptE</name>
    <name evidence="7" type="ORF">ENG09_00705</name>
    <name evidence="8" type="ORF">ENI32_08630</name>
    <name evidence="9" type="ORF">SBU_000914</name>
</gene>
<comment type="caution">
    <text evidence="9">The sequence shown here is derived from an EMBL/GenBank/DDBJ whole genome shotgun (WGS) entry which is preliminary data.</text>
</comment>
<dbReference type="Pfam" id="PF01973">
    <property type="entry name" value="MptE-like"/>
    <property type="match status" value="1"/>
</dbReference>
<dbReference type="InterPro" id="IPR002826">
    <property type="entry name" value="MptE-like"/>
</dbReference>
<dbReference type="GO" id="GO:0005524">
    <property type="term" value="F:ATP binding"/>
    <property type="evidence" value="ECO:0007669"/>
    <property type="project" value="UniProtKB-UniRule"/>
</dbReference>
<reference evidence="9 10" key="1">
    <citation type="submission" date="2016-05" db="EMBL/GenBank/DDBJ databases">
        <title>Microbial consortia oxidize butane by reversing methanogenesis.</title>
        <authorList>
            <person name="Laso-Perez R."/>
            <person name="Richter M."/>
            <person name="Wegener G."/>
            <person name="Musat F."/>
        </authorList>
    </citation>
    <scope>NUCLEOTIDE SEQUENCE [LARGE SCALE GENOMIC DNA]</scope>
    <source>
        <strain evidence="9">BOX1</strain>
    </source>
</reference>
<dbReference type="EMBL" id="DRIE01000139">
    <property type="protein sequence ID" value="HEC57913.1"/>
    <property type="molecule type" value="Genomic_DNA"/>
</dbReference>
<dbReference type="EMBL" id="LYOR01000003">
    <property type="protein sequence ID" value="OFV66372.1"/>
    <property type="molecule type" value="Genomic_DNA"/>
</dbReference>
<keyword evidence="2 5" id="KW-0547">Nucleotide-binding</keyword>
<reference evidence="7" key="2">
    <citation type="journal article" date="2020" name="mSystems">
        <title>Genome- and Community-Level Interaction Insights into Carbon Utilization and Element Cycling Functions of Hydrothermarchaeota in Hydrothermal Sediment.</title>
        <authorList>
            <person name="Zhou Z."/>
            <person name="Liu Y."/>
            <person name="Xu W."/>
            <person name="Pan J."/>
            <person name="Luo Z.H."/>
            <person name="Li M."/>
        </authorList>
    </citation>
    <scope>NUCLEOTIDE SEQUENCE [LARGE SCALE GENOMIC DNA]</scope>
    <source>
        <strain evidence="7">HyVt-185</strain>
        <strain evidence="8">HyVt-386</strain>
    </source>
</reference>
<dbReference type="GO" id="GO:0003848">
    <property type="term" value="F:2-amino-4-hydroxy-6-hydroxymethyldihydropteridine diphosphokinase activity"/>
    <property type="evidence" value="ECO:0007669"/>
    <property type="project" value="UniProtKB-UniRule"/>
</dbReference>
<evidence type="ECO:0000313" key="8">
    <source>
        <dbReference type="EMBL" id="HEC57913.1"/>
    </source>
</evidence>
<dbReference type="Proteomes" id="UP000185779">
    <property type="component" value="Unassembled WGS sequence"/>
</dbReference>
<dbReference type="AlphaFoldDB" id="A0A1F2P5U6"/>
<keyword evidence="10" id="KW-1185">Reference proteome</keyword>
<dbReference type="Proteomes" id="UP000885936">
    <property type="component" value="Unassembled WGS sequence"/>
</dbReference>
<comment type="cofactor">
    <cofactor evidence="5">
        <name>Mg(2+)</name>
        <dbReference type="ChEBI" id="CHEBI:18420"/>
    </cofactor>
</comment>
<evidence type="ECO:0000259" key="6">
    <source>
        <dbReference type="Pfam" id="PF01973"/>
    </source>
</evidence>
<comment type="function">
    <text evidence="5">Catalyzes the transfer of diphosphate from ATP to 6-hydroxymethyl-7,8-dihydropterin (6-HMD), leading to 6-hydroxymethyl-7,8-dihydropterin diphosphate (6-HMDP).</text>
</comment>
<keyword evidence="5" id="KW-0460">Magnesium</keyword>
<dbReference type="GO" id="GO:2001118">
    <property type="term" value="P:tetrahydromethanopterin biosynthetic process"/>
    <property type="evidence" value="ECO:0007669"/>
    <property type="project" value="UniProtKB-UniRule"/>
</dbReference>
<dbReference type="Proteomes" id="UP000885863">
    <property type="component" value="Unassembled WGS sequence"/>
</dbReference>
<proteinExistence type="inferred from homology"/>
<dbReference type="GO" id="GO:0016301">
    <property type="term" value="F:kinase activity"/>
    <property type="evidence" value="ECO:0007669"/>
    <property type="project" value="UniProtKB-KW"/>
</dbReference>
<evidence type="ECO:0000256" key="5">
    <source>
        <dbReference type="HAMAP-Rule" id="MF_02131"/>
    </source>
</evidence>
<dbReference type="STRING" id="1839936.SBU_000914"/>
<dbReference type="GO" id="GO:0000287">
    <property type="term" value="F:magnesium ion binding"/>
    <property type="evidence" value="ECO:0007669"/>
    <property type="project" value="UniProtKB-UniRule"/>
</dbReference>
<feature type="domain" description="6-hydroxymethylpterin diphosphokinase MptE-like" evidence="6">
    <location>
        <begin position="38"/>
        <end position="184"/>
    </location>
</feature>
<keyword evidence="4 5" id="KW-0067">ATP-binding</keyword>
<dbReference type="GO" id="GO:0004788">
    <property type="term" value="F:thiamine diphosphokinase activity"/>
    <property type="evidence" value="ECO:0007669"/>
    <property type="project" value="InterPro"/>
</dbReference>
<comment type="pathway">
    <text evidence="5">Cofactor biosynthesis; 5,6,7,8-tetrahydromethanopterin biosynthesis.</text>
</comment>
<evidence type="ECO:0000313" key="7">
    <source>
        <dbReference type="EMBL" id="HDM35760.1"/>
    </source>
</evidence>
<keyword evidence="3 5" id="KW-0418">Kinase</keyword>
<comment type="catalytic activity">
    <reaction evidence="5">
        <text>6-hydroxymethyl-7,8-dihydropterin + ATP = (7,8-dihydropterin-6-yl)methyl diphosphate + AMP + H(+)</text>
        <dbReference type="Rhea" id="RHEA:11412"/>
        <dbReference type="ChEBI" id="CHEBI:15378"/>
        <dbReference type="ChEBI" id="CHEBI:30616"/>
        <dbReference type="ChEBI" id="CHEBI:44841"/>
        <dbReference type="ChEBI" id="CHEBI:72950"/>
        <dbReference type="ChEBI" id="CHEBI:456215"/>
        <dbReference type="EC" id="2.7.6.3"/>
    </reaction>
</comment>
<dbReference type="Gene3D" id="3.40.50.10240">
    <property type="entry name" value="Thiamin pyrophosphokinase, catalytic domain"/>
    <property type="match status" value="1"/>
</dbReference>
<dbReference type="InterPro" id="IPR036759">
    <property type="entry name" value="TPK_catalytic_sf"/>
</dbReference>
<dbReference type="SUPFAM" id="SSF63999">
    <property type="entry name" value="Thiamin pyrophosphokinase, catalytic domain"/>
    <property type="match status" value="1"/>
</dbReference>
<name>A0A1F2P5U6_9EURY</name>
<evidence type="ECO:0000313" key="9">
    <source>
        <dbReference type="EMBL" id="OFV66372.1"/>
    </source>
</evidence>
<dbReference type="EMBL" id="DQZR01000029">
    <property type="protein sequence ID" value="HDM35760.1"/>
    <property type="molecule type" value="Genomic_DNA"/>
</dbReference>
<dbReference type="PATRIC" id="fig|1839936.3.peg.922"/>
<dbReference type="PANTHER" id="PTHR39648">
    <property type="entry name" value="6-HYDROXYMETHYL-7,8-DIHYDROPTERIN PYROPHOSPHOKINASE"/>
    <property type="match status" value="1"/>
</dbReference>
<evidence type="ECO:0000256" key="2">
    <source>
        <dbReference type="ARBA" id="ARBA00022741"/>
    </source>
</evidence>
<dbReference type="GO" id="GO:0009229">
    <property type="term" value="P:thiamine diphosphate biosynthetic process"/>
    <property type="evidence" value="ECO:0007669"/>
    <property type="project" value="InterPro"/>
</dbReference>
<dbReference type="InterPro" id="IPR027510">
    <property type="entry name" value="HMPDK_MptE"/>
</dbReference>
<evidence type="ECO:0000313" key="10">
    <source>
        <dbReference type="Proteomes" id="UP000185779"/>
    </source>
</evidence>
<organism evidence="9 10">
    <name type="scientific">Candidatus Syntropharchaeum butanivorans</name>
    <dbReference type="NCBI Taxonomy" id="1839936"/>
    <lineage>
        <taxon>Archaea</taxon>
        <taxon>Methanobacteriati</taxon>
        <taxon>Methanobacteriota</taxon>
        <taxon>Stenosarchaea group</taxon>
        <taxon>Methanomicrobia</taxon>
        <taxon>Methanosarcinales</taxon>
        <taxon>ANME-2 cluster</taxon>
        <taxon>Candidatus Syntropharchaeum</taxon>
    </lineage>
</organism>
<sequence>MDYMEWEPIYREILEDFGFVREENERAARILAEVIKGREIDLKELEGIIRGRNVLICGDAPTLQEELRSITASDFKIIAADGATSTILREGMIPDVIVTDLDGSLGDIIYANRMGSLVVVLGHGDNIDAVRKVVPNLSRVLGTTHGPPFGSIYNFGGFTDGDRAVFLAKELGASQITLVGFDFEDKTVDERKQRKLRWAKRLIDQLLSERRRG</sequence>
<keyword evidence="1 5" id="KW-0808">Transferase</keyword>
<dbReference type="UniPathway" id="UPA00065"/>
<dbReference type="EC" id="2.7.6.3" evidence="5"/>